<dbReference type="RefSeq" id="WP_204199054.1">
    <property type="nucleotide sequence ID" value="NZ_JAFEMC010000003.1"/>
</dbReference>
<dbReference type="InterPro" id="IPR027417">
    <property type="entry name" value="P-loop_NTPase"/>
</dbReference>
<dbReference type="Proteomes" id="UP000763641">
    <property type="component" value="Unassembled WGS sequence"/>
</dbReference>
<evidence type="ECO:0000256" key="3">
    <source>
        <dbReference type="ARBA" id="ARBA00022695"/>
    </source>
</evidence>
<name>A0ABS2D7R8_9SPHN</name>
<evidence type="ECO:0000256" key="7">
    <source>
        <dbReference type="ARBA" id="ARBA00049244"/>
    </source>
</evidence>
<proteinExistence type="inferred from homology"/>
<dbReference type="PANTHER" id="PTHR34388:SF1">
    <property type="entry name" value="DNA POLYMERASE III SUBUNIT DELTA"/>
    <property type="match status" value="1"/>
</dbReference>
<accession>A0ABS2D7R8</accession>
<evidence type="ECO:0000256" key="2">
    <source>
        <dbReference type="ARBA" id="ARBA00022679"/>
    </source>
</evidence>
<dbReference type="InterPro" id="IPR005790">
    <property type="entry name" value="DNA_polIII_delta"/>
</dbReference>
<evidence type="ECO:0000313" key="9">
    <source>
        <dbReference type="Proteomes" id="UP000763641"/>
    </source>
</evidence>
<keyword evidence="2" id="KW-0808">Transferase</keyword>
<gene>
    <name evidence="8" type="ORF">ILT43_11220</name>
</gene>
<dbReference type="EC" id="2.7.7.7" evidence="1"/>
<dbReference type="PANTHER" id="PTHR34388">
    <property type="entry name" value="DNA POLYMERASE III SUBUNIT DELTA"/>
    <property type="match status" value="1"/>
</dbReference>
<keyword evidence="5" id="KW-0239">DNA-directed DNA polymerase</keyword>
<keyword evidence="3" id="KW-0548">Nucleotidyltransferase</keyword>
<dbReference type="NCBIfam" id="TIGR01128">
    <property type="entry name" value="holA"/>
    <property type="match status" value="1"/>
</dbReference>
<protein>
    <recommendedName>
        <fullName evidence="1">DNA-directed DNA polymerase</fullName>
        <ecNumber evidence="1">2.7.7.7</ecNumber>
    </recommendedName>
</protein>
<dbReference type="InterPro" id="IPR008921">
    <property type="entry name" value="DNA_pol3_clamp-load_cplx_C"/>
</dbReference>
<organism evidence="8 9">
    <name type="scientific">Sphingomonas longa</name>
    <dbReference type="NCBI Taxonomy" id="2778730"/>
    <lineage>
        <taxon>Bacteria</taxon>
        <taxon>Pseudomonadati</taxon>
        <taxon>Pseudomonadota</taxon>
        <taxon>Alphaproteobacteria</taxon>
        <taxon>Sphingomonadales</taxon>
        <taxon>Sphingomonadaceae</taxon>
        <taxon>Sphingomonas</taxon>
    </lineage>
</organism>
<evidence type="ECO:0000313" key="8">
    <source>
        <dbReference type="EMBL" id="MBM6576947.1"/>
    </source>
</evidence>
<sequence length="339" mass="35671">MKANANQIRQALAAPRPAIRFHLLHGPDEAGADALARVLGDAMGKGAERVDLDGATLKGDPARLADEAASISLFGDKRWIRITGLGEESLAAISALLEAESAGNPVVAIAPTIKATGKVVKLAQDSPAAMAFACYPPTAQDAERLAVSLAAEQGMRTAPGVAARMVAASSGDRAVLAREVDKLALFLDAAADRPRDLDHEALDAIGAALDEAETNLAVEAVIEGRADVLAVELARLSESGTSPIMWLRQLARRITALAEMRAEVARGEPADSVVKRHRVFWKEEQATIRALRRWSPVMLADALARARAAERAVMAANNAGSVLADQAILTLARAVARRG</sequence>
<dbReference type="Gene3D" id="1.20.272.10">
    <property type="match status" value="1"/>
</dbReference>
<evidence type="ECO:0000256" key="1">
    <source>
        <dbReference type="ARBA" id="ARBA00012417"/>
    </source>
</evidence>
<keyword evidence="4" id="KW-0235">DNA replication</keyword>
<evidence type="ECO:0000256" key="6">
    <source>
        <dbReference type="ARBA" id="ARBA00034754"/>
    </source>
</evidence>
<evidence type="ECO:0000256" key="5">
    <source>
        <dbReference type="ARBA" id="ARBA00022932"/>
    </source>
</evidence>
<reference evidence="8 9" key="1">
    <citation type="submission" date="2020-12" db="EMBL/GenBank/DDBJ databases">
        <title>Sphingomonas sp.</title>
        <authorList>
            <person name="Kim M.K."/>
        </authorList>
    </citation>
    <scope>NUCLEOTIDE SEQUENCE [LARGE SCALE GENOMIC DNA]</scope>
    <source>
        <strain evidence="8 9">BT552</strain>
    </source>
</reference>
<comment type="caution">
    <text evidence="8">The sequence shown here is derived from an EMBL/GenBank/DDBJ whole genome shotgun (WGS) entry which is preliminary data.</text>
</comment>
<keyword evidence="9" id="KW-1185">Reference proteome</keyword>
<evidence type="ECO:0000256" key="4">
    <source>
        <dbReference type="ARBA" id="ARBA00022705"/>
    </source>
</evidence>
<dbReference type="SUPFAM" id="SSF52540">
    <property type="entry name" value="P-loop containing nucleoside triphosphate hydrolases"/>
    <property type="match status" value="1"/>
</dbReference>
<dbReference type="EMBL" id="JAFEMC010000003">
    <property type="protein sequence ID" value="MBM6576947.1"/>
    <property type="molecule type" value="Genomic_DNA"/>
</dbReference>
<dbReference type="SUPFAM" id="SSF48019">
    <property type="entry name" value="post-AAA+ oligomerization domain-like"/>
    <property type="match status" value="1"/>
</dbReference>
<comment type="similarity">
    <text evidence="6">Belongs to the DNA polymerase HolA subunit family.</text>
</comment>
<comment type="catalytic activity">
    <reaction evidence="7">
        <text>DNA(n) + a 2'-deoxyribonucleoside 5'-triphosphate = DNA(n+1) + diphosphate</text>
        <dbReference type="Rhea" id="RHEA:22508"/>
        <dbReference type="Rhea" id="RHEA-COMP:17339"/>
        <dbReference type="Rhea" id="RHEA-COMP:17340"/>
        <dbReference type="ChEBI" id="CHEBI:33019"/>
        <dbReference type="ChEBI" id="CHEBI:61560"/>
        <dbReference type="ChEBI" id="CHEBI:173112"/>
        <dbReference type="EC" id="2.7.7.7"/>
    </reaction>
</comment>